<dbReference type="EMBL" id="JR044049">
    <property type="protein sequence ID" value="AEY59838.1"/>
    <property type="molecule type" value="mRNA"/>
</dbReference>
<dbReference type="GO" id="GO:0005634">
    <property type="term" value="C:nucleus"/>
    <property type="evidence" value="ECO:0007669"/>
    <property type="project" value="UniProtKB-SubCell"/>
</dbReference>
<comment type="similarity">
    <text evidence="2">Belongs to the NOC2 family.</text>
</comment>
<reference evidence="4" key="1">
    <citation type="submission" date="2011-11" db="EMBL/GenBank/DDBJ databases">
        <title>Decoding the brain transcriptome of the Eastern honeybee (Apis cerana) based on pyrosequencing.</title>
        <authorList>
            <person name="Sun L."/>
            <person name="Zheng H."/>
            <person name="Wang Y."/>
            <person name="Xie X."/>
            <person name="Zhu Y."/>
            <person name="Gu W."/>
            <person name="Wang S."/>
        </authorList>
    </citation>
    <scope>NUCLEOTIDE SEQUENCE</scope>
    <source>
        <tissue evidence="4">Brain</tissue>
    </source>
</reference>
<accession>V9IFE3</accession>
<sequence length="99" mass="12220">MKQLLDKIEENKKYIETERSKTVIDLKNMTEIKKWENRIKTQGTSLSKFYESWIKIYQSQKLKLLTKNEEIAEYNLPTIRKLKKGKIKQRKYRRKQRRK</sequence>
<evidence type="ECO:0000256" key="2">
    <source>
        <dbReference type="ARBA" id="ARBA00005907"/>
    </source>
</evidence>
<name>V9IFE3_APICE</name>
<proteinExistence type="evidence at transcript level"/>
<dbReference type="Pfam" id="PF03715">
    <property type="entry name" value="Noc2"/>
    <property type="match status" value="1"/>
</dbReference>
<gene>
    <name evidence="4" type="ORF">ACCB05256</name>
</gene>
<dbReference type="InterPro" id="IPR005343">
    <property type="entry name" value="Noc2"/>
</dbReference>
<keyword evidence="3" id="KW-0539">Nucleus</keyword>
<protein>
    <submittedName>
        <fullName evidence="4">Uncharacterized protein</fullName>
    </submittedName>
</protein>
<evidence type="ECO:0000313" key="4">
    <source>
        <dbReference type="EMBL" id="AEY59838.1"/>
    </source>
</evidence>
<organism evidence="4">
    <name type="scientific">Apis cerana</name>
    <name type="common">Indian honeybee</name>
    <dbReference type="NCBI Taxonomy" id="7461"/>
    <lineage>
        <taxon>Eukaryota</taxon>
        <taxon>Metazoa</taxon>
        <taxon>Ecdysozoa</taxon>
        <taxon>Arthropoda</taxon>
        <taxon>Hexapoda</taxon>
        <taxon>Insecta</taxon>
        <taxon>Pterygota</taxon>
        <taxon>Neoptera</taxon>
        <taxon>Endopterygota</taxon>
        <taxon>Hymenoptera</taxon>
        <taxon>Apocrita</taxon>
        <taxon>Aculeata</taxon>
        <taxon>Apoidea</taxon>
        <taxon>Anthophila</taxon>
        <taxon>Apidae</taxon>
        <taxon>Apis</taxon>
    </lineage>
</organism>
<dbReference type="AlphaFoldDB" id="V9IFE3"/>
<comment type="subcellular location">
    <subcellularLocation>
        <location evidence="1">Nucleus</location>
    </subcellularLocation>
</comment>
<evidence type="ECO:0000256" key="3">
    <source>
        <dbReference type="ARBA" id="ARBA00023242"/>
    </source>
</evidence>
<evidence type="ECO:0000256" key="1">
    <source>
        <dbReference type="ARBA" id="ARBA00004123"/>
    </source>
</evidence>